<accession>A0AAE1DIE5</accession>
<sequence>MMPRPRLSQSQLVQAKVWVLALLVTSVHGLNCYSCVTSHEPDCLSSIPVTCSTGQVCSNTVYRRGYGLGLLYTKGCEDELQCIRLANLNTAAHCEHVPSQCQHCCSQDLCNGASDRLGVTRISKFLHGLLVTVCLLGTFFILRIM</sequence>
<name>A0AAE1DIE5_9GAST</name>
<dbReference type="InterPro" id="IPR045860">
    <property type="entry name" value="Snake_toxin-like_sf"/>
</dbReference>
<dbReference type="PANTHER" id="PTHR10036">
    <property type="entry name" value="CD59 GLYCOPROTEIN"/>
    <property type="match status" value="1"/>
</dbReference>
<evidence type="ECO:0000256" key="2">
    <source>
        <dbReference type="ARBA" id="ARBA00023157"/>
    </source>
</evidence>
<keyword evidence="1 4" id="KW-0732">Signal</keyword>
<evidence type="ECO:0000256" key="4">
    <source>
        <dbReference type="SAM" id="SignalP"/>
    </source>
</evidence>
<dbReference type="SUPFAM" id="SSF57302">
    <property type="entry name" value="Snake toxin-like"/>
    <property type="match status" value="1"/>
</dbReference>
<evidence type="ECO:0000256" key="1">
    <source>
        <dbReference type="ARBA" id="ARBA00022729"/>
    </source>
</evidence>
<keyword evidence="3" id="KW-0812">Transmembrane</keyword>
<dbReference type="Gene3D" id="2.10.60.10">
    <property type="entry name" value="CD59"/>
    <property type="match status" value="1"/>
</dbReference>
<evidence type="ECO:0000313" key="5">
    <source>
        <dbReference type="EMBL" id="KAK3771662.1"/>
    </source>
</evidence>
<feature type="chain" id="PRO_5042291377" description="UPAR/Ly6 domain-containing protein" evidence="4">
    <location>
        <begin position="30"/>
        <end position="145"/>
    </location>
</feature>
<feature type="transmembrane region" description="Helical" evidence="3">
    <location>
        <begin position="125"/>
        <end position="142"/>
    </location>
</feature>
<comment type="caution">
    <text evidence="5">The sequence shown here is derived from an EMBL/GenBank/DDBJ whole genome shotgun (WGS) entry which is preliminary data.</text>
</comment>
<evidence type="ECO:0008006" key="7">
    <source>
        <dbReference type="Google" id="ProtNLM"/>
    </source>
</evidence>
<keyword evidence="3" id="KW-1133">Transmembrane helix</keyword>
<keyword evidence="2" id="KW-1015">Disulfide bond</keyword>
<dbReference type="Proteomes" id="UP001283361">
    <property type="component" value="Unassembled WGS sequence"/>
</dbReference>
<dbReference type="AlphaFoldDB" id="A0AAE1DIE5"/>
<feature type="signal peptide" evidence="4">
    <location>
        <begin position="1"/>
        <end position="29"/>
    </location>
</feature>
<proteinExistence type="predicted"/>
<protein>
    <recommendedName>
        <fullName evidence="7">UPAR/Ly6 domain-containing protein</fullName>
    </recommendedName>
</protein>
<organism evidence="5 6">
    <name type="scientific">Elysia crispata</name>
    <name type="common">lettuce slug</name>
    <dbReference type="NCBI Taxonomy" id="231223"/>
    <lineage>
        <taxon>Eukaryota</taxon>
        <taxon>Metazoa</taxon>
        <taxon>Spiralia</taxon>
        <taxon>Lophotrochozoa</taxon>
        <taxon>Mollusca</taxon>
        <taxon>Gastropoda</taxon>
        <taxon>Heterobranchia</taxon>
        <taxon>Euthyneura</taxon>
        <taxon>Panpulmonata</taxon>
        <taxon>Sacoglossa</taxon>
        <taxon>Placobranchoidea</taxon>
        <taxon>Plakobranchidae</taxon>
        <taxon>Elysia</taxon>
    </lineage>
</organism>
<gene>
    <name evidence="5" type="ORF">RRG08_047916</name>
</gene>
<dbReference type="PANTHER" id="PTHR10036:SF3">
    <property type="entry name" value="PROTEIN SLEEPLESS-RELATED"/>
    <property type="match status" value="1"/>
</dbReference>
<dbReference type="EMBL" id="JAWDGP010003693">
    <property type="protein sequence ID" value="KAK3771662.1"/>
    <property type="molecule type" value="Genomic_DNA"/>
</dbReference>
<keyword evidence="3" id="KW-0472">Membrane</keyword>
<evidence type="ECO:0000256" key="3">
    <source>
        <dbReference type="SAM" id="Phobius"/>
    </source>
</evidence>
<reference evidence="5" key="1">
    <citation type="journal article" date="2023" name="G3 (Bethesda)">
        <title>A reference genome for the long-term kleptoplast-retaining sea slug Elysia crispata morphotype clarki.</title>
        <authorList>
            <person name="Eastman K.E."/>
            <person name="Pendleton A.L."/>
            <person name="Shaikh M.A."/>
            <person name="Suttiyut T."/>
            <person name="Ogas R."/>
            <person name="Tomko P."/>
            <person name="Gavelis G."/>
            <person name="Widhalm J.R."/>
            <person name="Wisecaver J.H."/>
        </authorList>
    </citation>
    <scope>NUCLEOTIDE SEQUENCE</scope>
    <source>
        <strain evidence="5">ECLA1</strain>
    </source>
</reference>
<evidence type="ECO:0000313" key="6">
    <source>
        <dbReference type="Proteomes" id="UP001283361"/>
    </source>
</evidence>
<keyword evidence="6" id="KW-1185">Reference proteome</keyword>